<dbReference type="AlphaFoldDB" id="L7FKS5"/>
<evidence type="ECO:0000313" key="2">
    <source>
        <dbReference type="Proteomes" id="UP000014680"/>
    </source>
</evidence>
<dbReference type="GeneID" id="14885020"/>
<dbReference type="RefSeq" id="XP_004185388.1">
    <property type="nucleotide sequence ID" value="XM_004185340.1"/>
</dbReference>
<reference evidence="1 2" key="1">
    <citation type="submission" date="2012-10" db="EMBL/GenBank/DDBJ databases">
        <authorList>
            <person name="Zafar N."/>
            <person name="Inman J."/>
            <person name="Hall N."/>
            <person name="Lorenzi H."/>
            <person name="Caler E."/>
        </authorList>
    </citation>
    <scope>NUCLEOTIDE SEQUENCE [LARGE SCALE GENOMIC DNA]</scope>
    <source>
        <strain evidence="1 2">IP1</strain>
    </source>
</reference>
<accession>L7FKS5</accession>
<sequence>MQPNLKREIKSIEYLLNNYIAFEERRGEVFFYRPLDKPNHGTIESHIRATDENYDKTVELIEAKKDLQIAVRTVKEELEGLVKVLGSEIDRLEADSYNEKLYEMYELRVSLIEQWATFKLTSPYMPYEKESIENLKVTRINKIRNSSEYLKCKKLHEEHIKVHEDTYQGPREVLEKEISGTITAIERDGLTQIIQKSLTNVLFDSDKDNWNINVSVFDQKVLNKENPCFVIEDKCGNKFGVLLTGKFTKVNEPHQFGRWMSFSLEKEGELEMVRFGVPNQPHTVFSKEKEELVVFGNNEICLKKRNILSKCLNEYRYITVKGSLAFVIKRLVVYQWK</sequence>
<keyword evidence="2" id="KW-1185">Reference proteome</keyword>
<protein>
    <recommendedName>
        <fullName evidence="3">TLDc domain-containing protein</fullName>
    </recommendedName>
</protein>
<dbReference type="KEGG" id="eiv:EIN_124140"/>
<dbReference type="Proteomes" id="UP000014680">
    <property type="component" value="Unassembled WGS sequence"/>
</dbReference>
<proteinExistence type="predicted"/>
<gene>
    <name evidence="1" type="ORF">EIN_124140</name>
</gene>
<dbReference type="VEuPathDB" id="AmoebaDB:EIN_124140"/>
<evidence type="ECO:0000313" key="1">
    <source>
        <dbReference type="EMBL" id="ELP86042.1"/>
    </source>
</evidence>
<organism evidence="1 2">
    <name type="scientific">Entamoeba invadens IP1</name>
    <dbReference type="NCBI Taxonomy" id="370355"/>
    <lineage>
        <taxon>Eukaryota</taxon>
        <taxon>Amoebozoa</taxon>
        <taxon>Evosea</taxon>
        <taxon>Archamoebae</taxon>
        <taxon>Mastigamoebida</taxon>
        <taxon>Entamoebidae</taxon>
        <taxon>Entamoeba</taxon>
    </lineage>
</organism>
<name>L7FKS5_ENTIV</name>
<dbReference type="EMBL" id="KB207018">
    <property type="protein sequence ID" value="ELP86042.1"/>
    <property type="molecule type" value="Genomic_DNA"/>
</dbReference>
<evidence type="ECO:0008006" key="3">
    <source>
        <dbReference type="Google" id="ProtNLM"/>
    </source>
</evidence>